<dbReference type="RefSeq" id="WP_091989810.1">
    <property type="nucleotide sequence ID" value="NZ_FOLO01000054.1"/>
</dbReference>
<keyword evidence="1" id="KW-0472">Membrane</keyword>
<organism evidence="3 4">
    <name type="scientific">Pseudoalteromonas denitrificans DSM 6059</name>
    <dbReference type="NCBI Taxonomy" id="1123010"/>
    <lineage>
        <taxon>Bacteria</taxon>
        <taxon>Pseudomonadati</taxon>
        <taxon>Pseudomonadota</taxon>
        <taxon>Gammaproteobacteria</taxon>
        <taxon>Alteromonadales</taxon>
        <taxon>Pseudoalteromonadaceae</taxon>
        <taxon>Pseudoalteromonas</taxon>
    </lineage>
</organism>
<feature type="transmembrane region" description="Helical" evidence="1">
    <location>
        <begin position="12"/>
        <end position="32"/>
    </location>
</feature>
<dbReference type="InterPro" id="IPR010559">
    <property type="entry name" value="Sig_transdc_His_kin_internal"/>
</dbReference>
<dbReference type="Proteomes" id="UP000198862">
    <property type="component" value="Unassembled WGS sequence"/>
</dbReference>
<gene>
    <name evidence="3" type="ORF">SAMN02745724_04396</name>
</gene>
<keyword evidence="3" id="KW-0808">Transferase</keyword>
<dbReference type="OrthoDB" id="2514702at2"/>
<dbReference type="Pfam" id="PF06580">
    <property type="entry name" value="His_kinase"/>
    <property type="match status" value="1"/>
</dbReference>
<feature type="transmembrane region" description="Helical" evidence="1">
    <location>
        <begin position="44"/>
        <end position="63"/>
    </location>
</feature>
<keyword evidence="1" id="KW-0812">Transmembrane</keyword>
<sequence length="377" mass="43346">MSKILRQYKSFIIVQSLQIILLTLIYLDIQLSPFSLTPENLNSFLHNLALLILLPLICIYIPLKYIQLKKHTNKTIYLSAIFCAFVTGFGSATYTHTVSVPGTFLLQISTSDTMNEDKRTSVSIGFQSPGPNSGYDKPTGIGIYLAEAFVHSLFYCLWALSFLQFTSFAYKKLLVKELKKQQLDILTYQLNPHFLFNALNSIRGMLYEDKIEAKKLLQEFRALFHHHFENKQHQLDLQQEIELCKHYLKLEKVRFEERLELQWQVDQKALNAKIPSMSLFTFIENAIKHGIAPLIHGGCINIRARIYRGKLTLEVINPIKIGASADGTKTGLTNLQKRLDLIYDKNYKLKFGLTSDDNYHVSLVIPYNFDKTKLQNA</sequence>
<dbReference type="STRING" id="1123010.SAMN02745724_04396"/>
<feature type="domain" description="Signal transduction histidine kinase internal region" evidence="2">
    <location>
        <begin position="182"/>
        <end position="259"/>
    </location>
</feature>
<dbReference type="PANTHER" id="PTHR34220:SF7">
    <property type="entry name" value="SENSOR HISTIDINE KINASE YPDA"/>
    <property type="match status" value="1"/>
</dbReference>
<dbReference type="InterPro" id="IPR036890">
    <property type="entry name" value="HATPase_C_sf"/>
</dbReference>
<feature type="transmembrane region" description="Helical" evidence="1">
    <location>
        <begin position="75"/>
        <end position="94"/>
    </location>
</feature>
<dbReference type="EMBL" id="FOLO01000054">
    <property type="protein sequence ID" value="SFD39724.1"/>
    <property type="molecule type" value="Genomic_DNA"/>
</dbReference>
<evidence type="ECO:0000259" key="2">
    <source>
        <dbReference type="Pfam" id="PF06580"/>
    </source>
</evidence>
<evidence type="ECO:0000313" key="4">
    <source>
        <dbReference type="Proteomes" id="UP000198862"/>
    </source>
</evidence>
<evidence type="ECO:0000313" key="3">
    <source>
        <dbReference type="EMBL" id="SFD39724.1"/>
    </source>
</evidence>
<keyword evidence="1" id="KW-1133">Transmembrane helix</keyword>
<keyword evidence="3" id="KW-0418">Kinase</keyword>
<name>A0A1I1RZI2_9GAMM</name>
<evidence type="ECO:0000256" key="1">
    <source>
        <dbReference type="SAM" id="Phobius"/>
    </source>
</evidence>
<keyword evidence="4" id="KW-1185">Reference proteome</keyword>
<dbReference type="AlphaFoldDB" id="A0A1I1RZI2"/>
<dbReference type="GO" id="GO:0016020">
    <property type="term" value="C:membrane"/>
    <property type="evidence" value="ECO:0007669"/>
    <property type="project" value="InterPro"/>
</dbReference>
<dbReference type="Gene3D" id="3.30.565.10">
    <property type="entry name" value="Histidine kinase-like ATPase, C-terminal domain"/>
    <property type="match status" value="1"/>
</dbReference>
<dbReference type="InterPro" id="IPR050640">
    <property type="entry name" value="Bact_2-comp_sensor_kinase"/>
</dbReference>
<reference evidence="3 4" key="1">
    <citation type="submission" date="2016-10" db="EMBL/GenBank/DDBJ databases">
        <authorList>
            <person name="de Groot N.N."/>
        </authorList>
    </citation>
    <scope>NUCLEOTIDE SEQUENCE [LARGE SCALE GENOMIC DNA]</scope>
    <source>
        <strain evidence="3 4">DSM 6059</strain>
    </source>
</reference>
<accession>A0A1I1RZI2</accession>
<protein>
    <submittedName>
        <fullName evidence="3">Histidine kinase</fullName>
    </submittedName>
</protein>
<dbReference type="PANTHER" id="PTHR34220">
    <property type="entry name" value="SENSOR HISTIDINE KINASE YPDA"/>
    <property type="match status" value="1"/>
</dbReference>
<dbReference type="GO" id="GO:0000155">
    <property type="term" value="F:phosphorelay sensor kinase activity"/>
    <property type="evidence" value="ECO:0007669"/>
    <property type="project" value="InterPro"/>
</dbReference>
<feature type="transmembrane region" description="Helical" evidence="1">
    <location>
        <begin position="148"/>
        <end position="170"/>
    </location>
</feature>
<proteinExistence type="predicted"/>